<dbReference type="KEGG" id="slp:Slip_2264"/>
<dbReference type="SMART" id="SM00670">
    <property type="entry name" value="PINc"/>
    <property type="match status" value="1"/>
</dbReference>
<protein>
    <submittedName>
        <fullName evidence="7">PilT protein domain protein</fullName>
    </submittedName>
</protein>
<dbReference type="InterPro" id="IPR052041">
    <property type="entry name" value="Nucleic_acid_metab_PIN/TRAM"/>
</dbReference>
<sequence>MLRFFKMIRILPVIALLAGVWFFQVTGVWLEHLGIRIGSGALFSIMVYVGLVETSSLCKRTWNNINHFLENTDPEVLLGSIAGLLFGLLAGFLIGFPFSSVSGVGLYVILWAFLVCGYLGFKIGKKRGAEMIAVFSRGRSGLTQAHISEGRKSDIKVLDTSAIIDGRIYDVCLANFMDGRLVVPSFVLQELRHIADSSDYIRRNKGRRGLEILAKMQKSPKINIEIVEGDHIDEKEVDNKLIRLCKELNASIVTNDYNLNKVAELQGIRVLNVNELTNAVKVIVFPGETIKVHIIKAGKEDGQGVGYLEDGTMVVVENGADDIGNEVEVMVTSVFQTSAGRMIFSKKTKENLGVKTAHQVQRLQEVNFFG</sequence>
<reference evidence="8" key="1">
    <citation type="journal article" date="2010" name="Stand. Genomic Sci.">
        <title>Complete genome sequence of Syntrophothermus lipocalidus type strain (TGB-C1T).</title>
        <authorList>
            <consortium name="US DOE Joint Genome Institute (JGI-PGF)"/>
            <person name="Djao O."/>
            <person name="Zhang X."/>
            <person name="Lucas S."/>
            <person name="Lapidus A."/>
            <person name="Glavina Del Rio T."/>
            <person name="Nolan M."/>
            <person name="Tice H."/>
            <person name="Cheng J."/>
            <person name="Han C."/>
            <person name="Tapia R."/>
            <person name="Goodwin L."/>
            <person name="Pitluck S."/>
            <person name="Liolios K."/>
            <person name="Ivanova N."/>
            <person name="Mavromatis K."/>
            <person name="Mikhailova N."/>
            <person name="Ovchinnikova G."/>
            <person name="Pati A."/>
            <person name="Brambilla E."/>
            <person name="Chen A."/>
            <person name="Palaniappan K."/>
            <person name="Land M."/>
            <person name="Hauser L."/>
            <person name="Chang Y."/>
            <person name="Jeffries C."/>
            <person name="Rohde M."/>
            <person name="Sikorski J."/>
            <person name="Spring S."/>
            <person name="Goker M."/>
            <person name="Detter J."/>
            <person name="Woyke T."/>
            <person name="Bristow J."/>
            <person name="Eisen J."/>
            <person name="Markowitz V."/>
            <person name="Hugenholtz P."/>
            <person name="Kyrpides N."/>
            <person name="Klenk H."/>
        </authorList>
    </citation>
    <scope>NUCLEOTIDE SEQUENCE [LARGE SCALE GENOMIC DNA]</scope>
    <source>
        <strain evidence="8">DSM 12680 / TGB-C1</strain>
    </source>
</reference>
<comment type="cofactor">
    <cofactor evidence="1">
        <name>Mg(2+)</name>
        <dbReference type="ChEBI" id="CHEBI:18420"/>
    </cofactor>
</comment>
<evidence type="ECO:0000256" key="3">
    <source>
        <dbReference type="ARBA" id="ARBA00022801"/>
    </source>
</evidence>
<keyword evidence="4" id="KW-0460">Magnesium</keyword>
<feature type="domain" description="TRAM" evidence="6">
    <location>
        <begin position="283"/>
        <end position="344"/>
    </location>
</feature>
<dbReference type="Proteomes" id="UP000000378">
    <property type="component" value="Chromosome"/>
</dbReference>
<feature type="transmembrane region" description="Helical" evidence="5">
    <location>
        <begin position="37"/>
        <end position="55"/>
    </location>
</feature>
<keyword evidence="8" id="KW-1185">Reference proteome</keyword>
<organism evidence="7 8">
    <name type="scientific">Syntrophothermus lipocalidus (strain DSM 12680 / TGB-C1)</name>
    <dbReference type="NCBI Taxonomy" id="643648"/>
    <lineage>
        <taxon>Bacteria</taxon>
        <taxon>Bacillati</taxon>
        <taxon>Bacillota</taxon>
        <taxon>Clostridia</taxon>
        <taxon>Eubacteriales</taxon>
        <taxon>Syntrophomonadaceae</taxon>
        <taxon>Syntrophothermus</taxon>
    </lineage>
</organism>
<feature type="transmembrane region" description="Helical" evidence="5">
    <location>
        <begin position="76"/>
        <end position="98"/>
    </location>
</feature>
<dbReference type="InterPro" id="IPR002792">
    <property type="entry name" value="TRAM_dom"/>
</dbReference>
<evidence type="ECO:0000256" key="2">
    <source>
        <dbReference type="ARBA" id="ARBA00022722"/>
    </source>
</evidence>
<accession>D7CJQ0</accession>
<dbReference type="PROSITE" id="PS50926">
    <property type="entry name" value="TRAM"/>
    <property type="match status" value="1"/>
</dbReference>
<dbReference type="RefSeq" id="WP_013176407.1">
    <property type="nucleotide sequence ID" value="NC_014220.1"/>
</dbReference>
<keyword evidence="2" id="KW-0540">Nuclease</keyword>
<dbReference type="GO" id="GO:0004518">
    <property type="term" value="F:nuclease activity"/>
    <property type="evidence" value="ECO:0007669"/>
    <property type="project" value="UniProtKB-KW"/>
</dbReference>
<dbReference type="HOGENOM" id="CLU_050839_0_0_9"/>
<feature type="transmembrane region" description="Helical" evidence="5">
    <location>
        <begin position="104"/>
        <end position="121"/>
    </location>
</feature>
<evidence type="ECO:0000313" key="7">
    <source>
        <dbReference type="EMBL" id="ADI03005.1"/>
    </source>
</evidence>
<dbReference type="OrthoDB" id="9780734at2"/>
<dbReference type="Pfam" id="PF01938">
    <property type="entry name" value="TRAM"/>
    <property type="match status" value="1"/>
</dbReference>
<dbReference type="eggNOG" id="COG4956">
    <property type="taxonomic scope" value="Bacteria"/>
</dbReference>
<gene>
    <name evidence="7" type="ordered locus">Slip_2264</name>
</gene>
<keyword evidence="3" id="KW-0378">Hydrolase</keyword>
<proteinExistence type="predicted"/>
<dbReference type="AlphaFoldDB" id="D7CJQ0"/>
<keyword evidence="5" id="KW-1133">Transmembrane helix</keyword>
<evidence type="ECO:0000256" key="5">
    <source>
        <dbReference type="SAM" id="Phobius"/>
    </source>
</evidence>
<dbReference type="STRING" id="643648.Slip_2264"/>
<dbReference type="SUPFAM" id="SSF88723">
    <property type="entry name" value="PIN domain-like"/>
    <property type="match status" value="1"/>
</dbReference>
<dbReference type="PANTHER" id="PTHR11603:SF147">
    <property type="entry name" value="MEMBRANE PROTEIN"/>
    <property type="match status" value="1"/>
</dbReference>
<dbReference type="PANTHER" id="PTHR11603">
    <property type="entry name" value="AAA FAMILY ATPASE"/>
    <property type="match status" value="1"/>
</dbReference>
<evidence type="ECO:0000313" key="8">
    <source>
        <dbReference type="Proteomes" id="UP000000378"/>
    </source>
</evidence>
<dbReference type="CDD" id="cd09877">
    <property type="entry name" value="PIN_YacL-like"/>
    <property type="match status" value="1"/>
</dbReference>
<evidence type="ECO:0000256" key="4">
    <source>
        <dbReference type="ARBA" id="ARBA00022842"/>
    </source>
</evidence>
<evidence type="ECO:0000256" key="1">
    <source>
        <dbReference type="ARBA" id="ARBA00001946"/>
    </source>
</evidence>
<dbReference type="Gene3D" id="3.40.50.1010">
    <property type="entry name" value="5'-nuclease"/>
    <property type="match status" value="1"/>
</dbReference>
<dbReference type="InterPro" id="IPR029060">
    <property type="entry name" value="PIN-like_dom_sf"/>
</dbReference>
<keyword evidence="5" id="KW-0472">Membrane</keyword>
<dbReference type="GO" id="GO:0016787">
    <property type="term" value="F:hydrolase activity"/>
    <property type="evidence" value="ECO:0007669"/>
    <property type="project" value="UniProtKB-KW"/>
</dbReference>
<keyword evidence="5" id="KW-0812">Transmembrane</keyword>
<reference evidence="7 8" key="2">
    <citation type="journal article" date="2010" name="Stand. Genomic Sci.">
        <title>Complete genome sequence of Syntrophothermus lipocalidus type strain (TGB-C1).</title>
        <authorList>
            <person name="Djao O.D."/>
            <person name="Zhang X."/>
            <person name="Lucas S."/>
            <person name="Lapidus A."/>
            <person name="Del Rio T.G."/>
            <person name="Nolan M."/>
            <person name="Tice H."/>
            <person name="Cheng J.F."/>
            <person name="Han C."/>
            <person name="Tapia R."/>
            <person name="Goodwin L."/>
            <person name="Pitluck S."/>
            <person name="Liolios K."/>
            <person name="Ivanova N."/>
            <person name="Mavromatis K."/>
            <person name="Mikhailova N."/>
            <person name="Ovchinnikova G."/>
            <person name="Pati A."/>
            <person name="Brambilla E."/>
            <person name="Chen A."/>
            <person name="Palaniappan K."/>
            <person name="Land M."/>
            <person name="Hauser L."/>
            <person name="Chang Y.J."/>
            <person name="Jeffries C.D."/>
            <person name="Rohde M."/>
            <person name="Sikorski J."/>
            <person name="Spring S."/>
            <person name="Goker M."/>
            <person name="Detter J.C."/>
            <person name="Woyke T."/>
            <person name="Bristow J."/>
            <person name="Eisen J.A."/>
            <person name="Markowitz V."/>
            <person name="Hugenholtz P."/>
            <person name="Kyrpides N.C."/>
            <person name="Klenk H.P."/>
        </authorList>
    </citation>
    <scope>NUCLEOTIDE SEQUENCE [LARGE SCALE GENOMIC DNA]</scope>
    <source>
        <strain evidence="8">DSM 12680 / TGB-C1</strain>
    </source>
</reference>
<dbReference type="EMBL" id="CP002048">
    <property type="protein sequence ID" value="ADI03005.1"/>
    <property type="molecule type" value="Genomic_DNA"/>
</dbReference>
<dbReference type="InterPro" id="IPR002716">
    <property type="entry name" value="PIN_dom"/>
</dbReference>
<evidence type="ECO:0000259" key="6">
    <source>
        <dbReference type="PROSITE" id="PS50926"/>
    </source>
</evidence>
<dbReference type="Pfam" id="PF01850">
    <property type="entry name" value="PIN"/>
    <property type="match status" value="1"/>
</dbReference>
<name>D7CJQ0_SYNLT</name>